<protein>
    <submittedName>
        <fullName evidence="2">Uncharacterized protein</fullName>
    </submittedName>
</protein>
<evidence type="ECO:0000313" key="2">
    <source>
        <dbReference type="EMBL" id="CAD9040894.1"/>
    </source>
</evidence>
<dbReference type="AlphaFoldDB" id="A0A7S1NUC8"/>
<dbReference type="EMBL" id="HBGA01142131">
    <property type="protein sequence ID" value="CAD9040894.1"/>
    <property type="molecule type" value="Transcribed_RNA"/>
</dbReference>
<gene>
    <name evidence="2" type="ORF">EGYM00392_LOCUS52063</name>
</gene>
<accession>A0A7S1NUC8</accession>
<organism evidence="2">
    <name type="scientific">Eutreptiella gymnastica</name>
    <dbReference type="NCBI Taxonomy" id="73025"/>
    <lineage>
        <taxon>Eukaryota</taxon>
        <taxon>Discoba</taxon>
        <taxon>Euglenozoa</taxon>
        <taxon>Euglenida</taxon>
        <taxon>Spirocuta</taxon>
        <taxon>Euglenophyceae</taxon>
        <taxon>Eutreptiales</taxon>
        <taxon>Eutreptiaceae</taxon>
        <taxon>Eutreptiella</taxon>
    </lineage>
</organism>
<sequence>MGGRFPKEKIQTFDPTEFSVSNWQVKTYNLMIRSNHSMSSQNPCYMFRSEAQGRTWTVRGFLAIFQKQNHLFWSVHMVQGCIHTPNSPQDPHMLHGMGPHGAKSFRHD</sequence>
<proteinExistence type="predicted"/>
<evidence type="ECO:0000256" key="1">
    <source>
        <dbReference type="SAM" id="MobiDB-lite"/>
    </source>
</evidence>
<name>A0A7S1NUC8_9EUGL</name>
<reference evidence="2" key="1">
    <citation type="submission" date="2021-01" db="EMBL/GenBank/DDBJ databases">
        <authorList>
            <person name="Corre E."/>
            <person name="Pelletier E."/>
            <person name="Niang G."/>
            <person name="Scheremetjew M."/>
            <person name="Finn R."/>
            <person name="Kale V."/>
            <person name="Holt S."/>
            <person name="Cochrane G."/>
            <person name="Meng A."/>
            <person name="Brown T."/>
            <person name="Cohen L."/>
        </authorList>
    </citation>
    <scope>NUCLEOTIDE SEQUENCE</scope>
    <source>
        <strain evidence="2">NIES-381</strain>
    </source>
</reference>
<feature type="region of interest" description="Disordered" evidence="1">
    <location>
        <begin position="86"/>
        <end position="108"/>
    </location>
</feature>